<accession>A0AAV4GEX3</accession>
<gene>
    <name evidence="1" type="ORF">ElyMa_002395400</name>
</gene>
<dbReference type="Proteomes" id="UP000762676">
    <property type="component" value="Unassembled WGS sequence"/>
</dbReference>
<comment type="caution">
    <text evidence="1">The sequence shown here is derived from an EMBL/GenBank/DDBJ whole genome shotgun (WGS) entry which is preliminary data.</text>
</comment>
<name>A0AAV4GEX3_9GAST</name>
<dbReference type="EMBL" id="BMAT01004923">
    <property type="protein sequence ID" value="GFR83590.1"/>
    <property type="molecule type" value="Genomic_DNA"/>
</dbReference>
<evidence type="ECO:0000313" key="1">
    <source>
        <dbReference type="EMBL" id="GFR83590.1"/>
    </source>
</evidence>
<reference evidence="1 2" key="1">
    <citation type="journal article" date="2021" name="Elife">
        <title>Chloroplast acquisition without the gene transfer in kleptoplastic sea slugs, Plakobranchus ocellatus.</title>
        <authorList>
            <person name="Maeda T."/>
            <person name="Takahashi S."/>
            <person name="Yoshida T."/>
            <person name="Shimamura S."/>
            <person name="Takaki Y."/>
            <person name="Nagai Y."/>
            <person name="Toyoda A."/>
            <person name="Suzuki Y."/>
            <person name="Arimoto A."/>
            <person name="Ishii H."/>
            <person name="Satoh N."/>
            <person name="Nishiyama T."/>
            <person name="Hasebe M."/>
            <person name="Maruyama T."/>
            <person name="Minagawa J."/>
            <person name="Obokata J."/>
            <person name="Shigenobu S."/>
        </authorList>
    </citation>
    <scope>NUCLEOTIDE SEQUENCE [LARGE SCALE GENOMIC DNA]</scope>
</reference>
<keyword evidence="2" id="KW-1185">Reference proteome</keyword>
<sequence length="94" mass="10316">MRRTCQLADSTSGIRREAYPVEHIICLPHGSKEDFQFRRTMSNQSSKTPQSAISISCLNSVVISCSGPNLTGTLDFPLSDAISEGLMRLSQLAR</sequence>
<organism evidence="1 2">
    <name type="scientific">Elysia marginata</name>
    <dbReference type="NCBI Taxonomy" id="1093978"/>
    <lineage>
        <taxon>Eukaryota</taxon>
        <taxon>Metazoa</taxon>
        <taxon>Spiralia</taxon>
        <taxon>Lophotrochozoa</taxon>
        <taxon>Mollusca</taxon>
        <taxon>Gastropoda</taxon>
        <taxon>Heterobranchia</taxon>
        <taxon>Euthyneura</taxon>
        <taxon>Panpulmonata</taxon>
        <taxon>Sacoglossa</taxon>
        <taxon>Placobranchoidea</taxon>
        <taxon>Plakobranchidae</taxon>
        <taxon>Elysia</taxon>
    </lineage>
</organism>
<evidence type="ECO:0000313" key="2">
    <source>
        <dbReference type="Proteomes" id="UP000762676"/>
    </source>
</evidence>
<dbReference type="AlphaFoldDB" id="A0AAV4GEX3"/>
<protein>
    <submittedName>
        <fullName evidence="1">Uncharacterized protein</fullName>
    </submittedName>
</protein>
<proteinExistence type="predicted"/>